<dbReference type="EMBL" id="NBSK02000005">
    <property type="protein sequence ID" value="KAJ0204502.1"/>
    <property type="molecule type" value="Genomic_DNA"/>
</dbReference>
<keyword evidence="2" id="KW-1185">Reference proteome</keyword>
<comment type="caution">
    <text evidence="1">The sequence shown here is derived from an EMBL/GenBank/DDBJ whole genome shotgun (WGS) entry which is preliminary data.</text>
</comment>
<organism evidence="1 2">
    <name type="scientific">Lactuca sativa</name>
    <name type="common">Garden lettuce</name>
    <dbReference type="NCBI Taxonomy" id="4236"/>
    <lineage>
        <taxon>Eukaryota</taxon>
        <taxon>Viridiplantae</taxon>
        <taxon>Streptophyta</taxon>
        <taxon>Embryophyta</taxon>
        <taxon>Tracheophyta</taxon>
        <taxon>Spermatophyta</taxon>
        <taxon>Magnoliopsida</taxon>
        <taxon>eudicotyledons</taxon>
        <taxon>Gunneridae</taxon>
        <taxon>Pentapetalae</taxon>
        <taxon>asterids</taxon>
        <taxon>campanulids</taxon>
        <taxon>Asterales</taxon>
        <taxon>Asteraceae</taxon>
        <taxon>Cichorioideae</taxon>
        <taxon>Cichorieae</taxon>
        <taxon>Lactucinae</taxon>
        <taxon>Lactuca</taxon>
    </lineage>
</organism>
<name>A0A9R1VCD4_LACSA</name>
<proteinExistence type="predicted"/>
<gene>
    <name evidence="1" type="ORF">LSAT_V11C500295190</name>
</gene>
<reference evidence="1 2" key="1">
    <citation type="journal article" date="2017" name="Nat. Commun.">
        <title>Genome assembly with in vitro proximity ligation data and whole-genome triplication in lettuce.</title>
        <authorList>
            <person name="Reyes-Chin-Wo S."/>
            <person name="Wang Z."/>
            <person name="Yang X."/>
            <person name="Kozik A."/>
            <person name="Arikit S."/>
            <person name="Song C."/>
            <person name="Xia L."/>
            <person name="Froenicke L."/>
            <person name="Lavelle D.O."/>
            <person name="Truco M.J."/>
            <person name="Xia R."/>
            <person name="Zhu S."/>
            <person name="Xu C."/>
            <person name="Xu H."/>
            <person name="Xu X."/>
            <person name="Cox K."/>
            <person name="Korf I."/>
            <person name="Meyers B.C."/>
            <person name="Michelmore R.W."/>
        </authorList>
    </citation>
    <scope>NUCLEOTIDE SEQUENCE [LARGE SCALE GENOMIC DNA]</scope>
    <source>
        <strain evidence="2">cv. Salinas</strain>
        <tissue evidence="1">Seedlings</tissue>
    </source>
</reference>
<dbReference type="Proteomes" id="UP000235145">
    <property type="component" value="Unassembled WGS sequence"/>
</dbReference>
<accession>A0A9R1VCD4</accession>
<dbReference type="AlphaFoldDB" id="A0A9R1VCD4"/>
<evidence type="ECO:0000313" key="2">
    <source>
        <dbReference type="Proteomes" id="UP000235145"/>
    </source>
</evidence>
<evidence type="ECO:0000313" key="1">
    <source>
        <dbReference type="EMBL" id="KAJ0204502.1"/>
    </source>
</evidence>
<protein>
    <recommendedName>
        <fullName evidence="3">SWIM-type domain-containing protein</fullName>
    </recommendedName>
</protein>
<evidence type="ECO:0008006" key="3">
    <source>
        <dbReference type="Google" id="ProtNLM"/>
    </source>
</evidence>
<sequence length="106" mass="12835">MQQWWCQRCSAGAERKKDIAEYIEKVIDRRINKSSGFRVYQIDQSRYEVIDQMKNGIVNLESHCFTCEKWQFPGIPCSHSMTFFKELRYQHCAIWVSSYFIMETYR</sequence>